<dbReference type="Pfam" id="PF16026">
    <property type="entry name" value="MIEAP"/>
    <property type="match status" value="1"/>
</dbReference>
<feature type="domain" description="Mitochondria-eating protein C-terminal" evidence="2">
    <location>
        <begin position="160"/>
        <end position="344"/>
    </location>
</feature>
<feature type="compositionally biased region" description="Basic and acidic residues" evidence="1">
    <location>
        <begin position="40"/>
        <end position="56"/>
    </location>
</feature>
<evidence type="ECO:0000256" key="1">
    <source>
        <dbReference type="SAM" id="MobiDB-lite"/>
    </source>
</evidence>
<dbReference type="EMBL" id="UYJE01002914">
    <property type="protein sequence ID" value="VDI14852.1"/>
    <property type="molecule type" value="Genomic_DNA"/>
</dbReference>
<feature type="region of interest" description="Disordered" evidence="1">
    <location>
        <begin position="35"/>
        <end position="56"/>
    </location>
</feature>
<dbReference type="OrthoDB" id="6123715at2759"/>
<dbReference type="InterPro" id="IPR031981">
    <property type="entry name" value="MIEAP_C"/>
</dbReference>
<dbReference type="Proteomes" id="UP000596742">
    <property type="component" value="Unassembled WGS sequence"/>
</dbReference>
<dbReference type="AlphaFoldDB" id="A0A8B6D7Y6"/>
<name>A0A8B6D7Y6_MYTGA</name>
<evidence type="ECO:0000259" key="2">
    <source>
        <dbReference type="Pfam" id="PF16026"/>
    </source>
</evidence>
<protein>
    <recommendedName>
        <fullName evidence="2">Mitochondria-eating protein C-terminal domain-containing protein</fullName>
    </recommendedName>
</protein>
<sequence>MYTFIYISGKLAKKMSRDSTKPKHMTTIHYAGRSAYDPSVAKRLEEEKRESKEKDKRIEELEKELLRVEKKLKKETAEREKLNHEHDKMISDLKHARGKSLDKTLKEENDRLKHEIDKITIEKEDLGTEVDRLRTNLSKVAGDKMMDGNPYVTDLSDPNRPQRLAEKFNCLYDNSWTDAFEILLAKNKDEKTICEILLKILEECWRFCSGVSIHQFSSLQKACMEPVTISTEMKEDSGAYTKHLTDARRSCSRTFIPLLCQHFWEKEMNKEHKKDETLKPYVDACLELFWYSAITDPPLYYSFIADNLDDFRGYTKNGDEVDFFVWPAMYLHENGPLLYQGVVQYK</sequence>
<organism evidence="3 4">
    <name type="scientific">Mytilus galloprovincialis</name>
    <name type="common">Mediterranean mussel</name>
    <dbReference type="NCBI Taxonomy" id="29158"/>
    <lineage>
        <taxon>Eukaryota</taxon>
        <taxon>Metazoa</taxon>
        <taxon>Spiralia</taxon>
        <taxon>Lophotrochozoa</taxon>
        <taxon>Mollusca</taxon>
        <taxon>Bivalvia</taxon>
        <taxon>Autobranchia</taxon>
        <taxon>Pteriomorphia</taxon>
        <taxon>Mytilida</taxon>
        <taxon>Mytiloidea</taxon>
        <taxon>Mytilidae</taxon>
        <taxon>Mytilinae</taxon>
        <taxon>Mytilus</taxon>
    </lineage>
</organism>
<keyword evidence="4" id="KW-1185">Reference proteome</keyword>
<reference evidence="3" key="1">
    <citation type="submission" date="2018-11" db="EMBL/GenBank/DDBJ databases">
        <authorList>
            <person name="Alioto T."/>
            <person name="Alioto T."/>
        </authorList>
    </citation>
    <scope>NUCLEOTIDE SEQUENCE</scope>
</reference>
<comment type="caution">
    <text evidence="3">The sequence shown here is derived from an EMBL/GenBank/DDBJ whole genome shotgun (WGS) entry which is preliminary data.</text>
</comment>
<accession>A0A8B6D7Y6</accession>
<proteinExistence type="predicted"/>
<evidence type="ECO:0000313" key="3">
    <source>
        <dbReference type="EMBL" id="VDI14852.1"/>
    </source>
</evidence>
<gene>
    <name evidence="3" type="ORF">MGAL_10B084777</name>
</gene>
<evidence type="ECO:0000313" key="4">
    <source>
        <dbReference type="Proteomes" id="UP000596742"/>
    </source>
</evidence>